<evidence type="ECO:0000256" key="1">
    <source>
        <dbReference type="SAM" id="Phobius"/>
    </source>
</evidence>
<evidence type="ECO:0000313" key="2">
    <source>
        <dbReference type="EMBL" id="GIN23085.1"/>
    </source>
</evidence>
<dbReference type="Proteomes" id="UP000680279">
    <property type="component" value="Unassembled WGS sequence"/>
</dbReference>
<protein>
    <submittedName>
        <fullName evidence="2">Uncharacterized protein</fullName>
    </submittedName>
</protein>
<feature type="transmembrane region" description="Helical" evidence="1">
    <location>
        <begin position="6"/>
        <end position="25"/>
    </location>
</feature>
<reference evidence="2 3" key="1">
    <citation type="submission" date="2021-03" db="EMBL/GenBank/DDBJ databases">
        <title>Antimicrobial resistance genes in bacteria isolated from Japanese honey, and their potential for conferring macrolide and lincosamide resistance in the American foulbrood pathogen Paenibacillus larvae.</title>
        <authorList>
            <person name="Okamoto M."/>
            <person name="Kumagai M."/>
            <person name="Kanamori H."/>
            <person name="Takamatsu D."/>
        </authorList>
    </citation>
    <scope>NUCLEOTIDE SEQUENCE [LARGE SCALE GENOMIC DNA]</scope>
    <source>
        <strain evidence="2 3">J1TS3</strain>
    </source>
</reference>
<keyword evidence="1" id="KW-0472">Membrane</keyword>
<sequence length="220" mass="24062">MGLMIVYLTGLLLGIGFYALTFYFSKEMDGFKRVAFLVVVSLTTVVGGLLIGGFAGMPVSLMGAGILSVAFLLWIGERGPLWKKAMLTLTVLGAFGGLSYIGLNQLNGSSFNVAAKDDRLDPDINKYYEQLQADPNIRGWKLFDTYEDNKAIVLSLGGEMSGNNIEVLGIEKKSGRTDVNIRTFANQSKEANPTIIILLDKLEPFVQIKDTDGTVYEEIE</sequence>
<keyword evidence="1" id="KW-0812">Transmembrane</keyword>
<dbReference type="RefSeq" id="WP_212963857.1">
    <property type="nucleotide sequence ID" value="NZ_BOQT01000025.1"/>
</dbReference>
<feature type="transmembrane region" description="Helical" evidence="1">
    <location>
        <begin position="59"/>
        <end position="76"/>
    </location>
</feature>
<accession>A0ABQ4KD19</accession>
<keyword evidence="1" id="KW-1133">Transmembrane helix</keyword>
<feature type="transmembrane region" description="Helical" evidence="1">
    <location>
        <begin position="34"/>
        <end position="53"/>
    </location>
</feature>
<proteinExistence type="predicted"/>
<gene>
    <name evidence="2" type="ORF">J1TS3_42190</name>
</gene>
<name>A0ABQ4KD19_9BACI</name>
<feature type="transmembrane region" description="Helical" evidence="1">
    <location>
        <begin position="85"/>
        <end position="103"/>
    </location>
</feature>
<evidence type="ECO:0000313" key="3">
    <source>
        <dbReference type="Proteomes" id="UP000680279"/>
    </source>
</evidence>
<organism evidence="2 3">
    <name type="scientific">Siminovitchia fordii</name>
    <dbReference type="NCBI Taxonomy" id="254759"/>
    <lineage>
        <taxon>Bacteria</taxon>
        <taxon>Bacillati</taxon>
        <taxon>Bacillota</taxon>
        <taxon>Bacilli</taxon>
        <taxon>Bacillales</taxon>
        <taxon>Bacillaceae</taxon>
        <taxon>Siminovitchia</taxon>
    </lineage>
</organism>
<dbReference type="EMBL" id="BOQT01000025">
    <property type="protein sequence ID" value="GIN23085.1"/>
    <property type="molecule type" value="Genomic_DNA"/>
</dbReference>
<keyword evidence="3" id="KW-1185">Reference proteome</keyword>
<comment type="caution">
    <text evidence="2">The sequence shown here is derived from an EMBL/GenBank/DDBJ whole genome shotgun (WGS) entry which is preliminary data.</text>
</comment>